<dbReference type="Pfam" id="PF03479">
    <property type="entry name" value="PCC"/>
    <property type="match status" value="1"/>
</dbReference>
<dbReference type="PANTHER" id="PTHR31100:SF51">
    <property type="entry name" value="AT-HOOK MOTIF NUCLEAR-LOCALIZED PROTEIN 29"/>
    <property type="match status" value="1"/>
</dbReference>
<evidence type="ECO:0000259" key="5">
    <source>
        <dbReference type="PROSITE" id="PS51742"/>
    </source>
</evidence>
<dbReference type="Gene3D" id="3.30.1330.80">
    <property type="entry name" value="Hypothetical protein, similar to alpha- acetolactate decarboxylase, domain 2"/>
    <property type="match status" value="1"/>
</dbReference>
<dbReference type="RefSeq" id="XP_004490649.1">
    <property type="nucleotide sequence ID" value="XM_004490592.1"/>
</dbReference>
<dbReference type="GO" id="GO:0003700">
    <property type="term" value="F:DNA-binding transcription factor activity"/>
    <property type="evidence" value="ECO:0007669"/>
    <property type="project" value="TreeGrafter"/>
</dbReference>
<dbReference type="KEGG" id="cam:101492939"/>
<dbReference type="GO" id="GO:0010228">
    <property type="term" value="P:vegetative to reproductive phase transition of meristem"/>
    <property type="evidence" value="ECO:0007669"/>
    <property type="project" value="TreeGrafter"/>
</dbReference>
<dbReference type="InterPro" id="IPR005175">
    <property type="entry name" value="PPC_dom"/>
</dbReference>
<dbReference type="GO" id="GO:0003680">
    <property type="term" value="F:minor groove of adenine-thymine-rich DNA binding"/>
    <property type="evidence" value="ECO:0007669"/>
    <property type="project" value="InterPro"/>
</dbReference>
<dbReference type="PANTHER" id="PTHR31100">
    <property type="entry name" value="AT-HOOK MOTIF NUCLEAR-LOCALIZED PROTEIN 15"/>
    <property type="match status" value="1"/>
</dbReference>
<dbReference type="eggNOG" id="ENOG502QV94">
    <property type="taxonomic scope" value="Eukaryota"/>
</dbReference>
<keyword evidence="4" id="KW-0539">Nucleus</keyword>
<evidence type="ECO:0000256" key="4">
    <source>
        <dbReference type="ARBA" id="ARBA00023242"/>
    </source>
</evidence>
<accession>A0A1S2XLV0</accession>
<dbReference type="GeneID" id="101492939"/>
<keyword evidence="2" id="KW-0238">DNA-binding</keyword>
<sequence length="168" mass="17817">MSDIEENMVFDDNNGESSNALQSHMFEITAGSDVVESLFNYAQRRGRGICILSGNGVVTHVSLRQSTGRILPLRGKFQILSIIGTVLPPPMSMSQGGEGLSVYLSHTVGQVVGGNVVAPLMASSSVILMVACFADAKIVRLPLVVCDQDEEEPSCSTADSPPNPPRLA</sequence>
<keyword evidence="1" id="KW-0805">Transcription regulation</keyword>
<reference evidence="7" key="2">
    <citation type="submission" date="2025-08" db="UniProtKB">
        <authorList>
            <consortium name="RefSeq"/>
        </authorList>
    </citation>
    <scope>IDENTIFICATION</scope>
    <source>
        <tissue evidence="7">Etiolated seedlings</tissue>
    </source>
</reference>
<gene>
    <name evidence="7" type="primary">LOC101492939</name>
</gene>
<keyword evidence="6" id="KW-1185">Reference proteome</keyword>
<name>A0A1S2XLV0_CICAR</name>
<dbReference type="AlphaFoldDB" id="A0A1S2XLV0"/>
<dbReference type="InterPro" id="IPR014476">
    <property type="entry name" value="AHL15-29"/>
</dbReference>
<evidence type="ECO:0000256" key="3">
    <source>
        <dbReference type="ARBA" id="ARBA00023163"/>
    </source>
</evidence>
<protein>
    <submittedName>
        <fullName evidence="7">AT-hook motif nuclear-localized protein 29-like</fullName>
    </submittedName>
</protein>
<dbReference type="CDD" id="cd11378">
    <property type="entry name" value="DUF296"/>
    <property type="match status" value="1"/>
</dbReference>
<evidence type="ECO:0000313" key="6">
    <source>
        <dbReference type="Proteomes" id="UP000087171"/>
    </source>
</evidence>
<reference evidence="6" key="1">
    <citation type="journal article" date="2013" name="Nat. Biotechnol.">
        <title>Draft genome sequence of chickpea (Cicer arietinum) provides a resource for trait improvement.</title>
        <authorList>
            <person name="Varshney R.K."/>
            <person name="Song C."/>
            <person name="Saxena R.K."/>
            <person name="Azam S."/>
            <person name="Yu S."/>
            <person name="Sharpe A.G."/>
            <person name="Cannon S."/>
            <person name="Baek J."/>
            <person name="Rosen B.D."/>
            <person name="Tar'an B."/>
            <person name="Millan T."/>
            <person name="Zhang X."/>
            <person name="Ramsay L.D."/>
            <person name="Iwata A."/>
            <person name="Wang Y."/>
            <person name="Nelson W."/>
            <person name="Farmer A.D."/>
            <person name="Gaur P.M."/>
            <person name="Soderlund C."/>
            <person name="Penmetsa R.V."/>
            <person name="Xu C."/>
            <person name="Bharti A.K."/>
            <person name="He W."/>
            <person name="Winter P."/>
            <person name="Zhao S."/>
            <person name="Hane J.K."/>
            <person name="Carrasquilla-Garcia N."/>
            <person name="Condie J.A."/>
            <person name="Upadhyaya H.D."/>
            <person name="Luo M.C."/>
            <person name="Thudi M."/>
            <person name="Gowda C.L."/>
            <person name="Singh N.P."/>
            <person name="Lichtenzveig J."/>
            <person name="Gali K.K."/>
            <person name="Rubio J."/>
            <person name="Nadarajan N."/>
            <person name="Dolezel J."/>
            <person name="Bansal K.C."/>
            <person name="Xu X."/>
            <person name="Edwards D."/>
            <person name="Zhang G."/>
            <person name="Kahl G."/>
            <person name="Gil J."/>
            <person name="Singh K.B."/>
            <person name="Datta S.K."/>
            <person name="Jackson S.A."/>
            <person name="Wang J."/>
            <person name="Cook D.R."/>
        </authorList>
    </citation>
    <scope>NUCLEOTIDE SEQUENCE [LARGE SCALE GENOMIC DNA]</scope>
    <source>
        <strain evidence="6">cv. CDC Frontier</strain>
    </source>
</reference>
<keyword evidence="3" id="KW-0804">Transcription</keyword>
<dbReference type="Proteomes" id="UP000087171">
    <property type="component" value="Chromosome Ca2"/>
</dbReference>
<organism evidence="6 7">
    <name type="scientific">Cicer arietinum</name>
    <name type="common">Chickpea</name>
    <name type="synonym">Garbanzo</name>
    <dbReference type="NCBI Taxonomy" id="3827"/>
    <lineage>
        <taxon>Eukaryota</taxon>
        <taxon>Viridiplantae</taxon>
        <taxon>Streptophyta</taxon>
        <taxon>Embryophyta</taxon>
        <taxon>Tracheophyta</taxon>
        <taxon>Spermatophyta</taxon>
        <taxon>Magnoliopsida</taxon>
        <taxon>eudicotyledons</taxon>
        <taxon>Gunneridae</taxon>
        <taxon>Pentapetalae</taxon>
        <taxon>rosids</taxon>
        <taxon>fabids</taxon>
        <taxon>Fabales</taxon>
        <taxon>Fabaceae</taxon>
        <taxon>Papilionoideae</taxon>
        <taxon>50 kb inversion clade</taxon>
        <taxon>NPAAA clade</taxon>
        <taxon>Hologalegina</taxon>
        <taxon>IRL clade</taxon>
        <taxon>Cicereae</taxon>
        <taxon>Cicer</taxon>
    </lineage>
</organism>
<dbReference type="STRING" id="3827.A0A1S2XLV0"/>
<dbReference type="SUPFAM" id="SSF117856">
    <property type="entry name" value="AF0104/ALDC/Ptd012-like"/>
    <property type="match status" value="1"/>
</dbReference>
<dbReference type="PaxDb" id="3827-XP_004490649.1"/>
<evidence type="ECO:0000256" key="1">
    <source>
        <dbReference type="ARBA" id="ARBA00023015"/>
    </source>
</evidence>
<evidence type="ECO:0000256" key="2">
    <source>
        <dbReference type="ARBA" id="ARBA00023125"/>
    </source>
</evidence>
<proteinExistence type="predicted"/>
<dbReference type="OrthoDB" id="2156856at2759"/>
<feature type="domain" description="PPC" evidence="5">
    <location>
        <begin position="18"/>
        <end position="154"/>
    </location>
</feature>
<dbReference type="PROSITE" id="PS51742">
    <property type="entry name" value="PPC"/>
    <property type="match status" value="1"/>
</dbReference>
<dbReference type="GO" id="GO:0005634">
    <property type="term" value="C:nucleus"/>
    <property type="evidence" value="ECO:0007669"/>
    <property type="project" value="TreeGrafter"/>
</dbReference>
<evidence type="ECO:0000313" key="7">
    <source>
        <dbReference type="RefSeq" id="XP_004490649.1"/>
    </source>
</evidence>